<reference evidence="4 5" key="1">
    <citation type="submission" date="2023-06" db="EMBL/GenBank/DDBJ databases">
        <authorList>
            <person name="Yushchuk O."/>
            <person name="Binda E."/>
            <person name="Ruckert-Reed C."/>
            <person name="Fedorenko V."/>
            <person name="Kalinowski J."/>
            <person name="Marinelli F."/>
        </authorList>
    </citation>
    <scope>NUCLEOTIDE SEQUENCE [LARGE SCALE GENOMIC DNA]</scope>
    <source>
        <strain evidence="4 5">NRRL 3884</strain>
    </source>
</reference>
<sequence length="100" mass="11606">MTGSDPAAFVAAMRELRGFRQRTGAMRWGLFRDGADPARFVEVYLVATWEEYLRQHQGRLTEEDERSRSGRSRWPTARPRSATCCLLSILISRMFRFCSD</sequence>
<name>A0ABY8WCH7_9ACTN</name>
<evidence type="ECO:0000256" key="1">
    <source>
        <dbReference type="ARBA" id="ARBA00022448"/>
    </source>
</evidence>
<keyword evidence="1" id="KW-0813">Transport</keyword>
<dbReference type="InterPro" id="IPR010290">
    <property type="entry name" value="TM_effector"/>
</dbReference>
<evidence type="ECO:0000313" key="5">
    <source>
        <dbReference type="Proteomes" id="UP001240150"/>
    </source>
</evidence>
<feature type="region of interest" description="Disordered" evidence="3">
    <location>
        <begin position="57"/>
        <end position="78"/>
    </location>
</feature>
<evidence type="ECO:0000256" key="3">
    <source>
        <dbReference type="SAM" id="MobiDB-lite"/>
    </source>
</evidence>
<keyword evidence="5" id="KW-1185">Reference proteome</keyword>
<accession>A0ABY8WCH7</accession>
<dbReference type="EMBL" id="CP126980">
    <property type="protein sequence ID" value="WIM94743.1"/>
    <property type="molecule type" value="Genomic_DNA"/>
</dbReference>
<dbReference type="RefSeq" id="WP_284915982.1">
    <property type="nucleotide sequence ID" value="NZ_CP126980.1"/>
</dbReference>
<dbReference type="Pfam" id="PF05977">
    <property type="entry name" value="MFS_3"/>
    <property type="match status" value="1"/>
</dbReference>
<gene>
    <name evidence="4" type="ORF">ACTOB_006790</name>
</gene>
<evidence type="ECO:0000313" key="4">
    <source>
        <dbReference type="EMBL" id="WIM94743.1"/>
    </source>
</evidence>
<keyword evidence="2" id="KW-1003">Cell membrane</keyword>
<dbReference type="Proteomes" id="UP001240150">
    <property type="component" value="Chromosome"/>
</dbReference>
<protein>
    <submittedName>
        <fullName evidence="4">MFS transporter</fullName>
    </submittedName>
</protein>
<evidence type="ECO:0000256" key="2">
    <source>
        <dbReference type="ARBA" id="ARBA00022475"/>
    </source>
</evidence>
<feature type="compositionally biased region" description="Basic and acidic residues" evidence="3">
    <location>
        <begin position="57"/>
        <end position="68"/>
    </location>
</feature>
<proteinExistence type="predicted"/>
<organism evidence="4 5">
    <name type="scientific">Actinoplanes oblitus</name>
    <dbReference type="NCBI Taxonomy" id="3040509"/>
    <lineage>
        <taxon>Bacteria</taxon>
        <taxon>Bacillati</taxon>
        <taxon>Actinomycetota</taxon>
        <taxon>Actinomycetes</taxon>
        <taxon>Micromonosporales</taxon>
        <taxon>Micromonosporaceae</taxon>
        <taxon>Actinoplanes</taxon>
    </lineage>
</organism>
<keyword evidence="2" id="KW-0472">Membrane</keyword>